<dbReference type="Proteomes" id="UP000001876">
    <property type="component" value="Unassembled WGS sequence"/>
</dbReference>
<organism evidence="3">
    <name type="scientific">Micromonas pusilla (strain CCMP1545)</name>
    <name type="common">Picoplanktonic green alga</name>
    <dbReference type="NCBI Taxonomy" id="564608"/>
    <lineage>
        <taxon>Eukaryota</taxon>
        <taxon>Viridiplantae</taxon>
        <taxon>Chlorophyta</taxon>
        <taxon>Mamiellophyceae</taxon>
        <taxon>Mamiellales</taxon>
        <taxon>Mamiellaceae</taxon>
        <taxon>Micromonas</taxon>
    </lineage>
</organism>
<proteinExistence type="predicted"/>
<dbReference type="EMBL" id="GG663744">
    <property type="protein sequence ID" value="EEH54056.1"/>
    <property type="molecule type" value="Genomic_DNA"/>
</dbReference>
<keyword evidence="3" id="KW-1185">Reference proteome</keyword>
<accession>C1N0P7</accession>
<reference evidence="2 3" key="1">
    <citation type="journal article" date="2009" name="Science">
        <title>Green evolution and dynamic adaptations revealed by genomes of the marine picoeukaryotes Micromonas.</title>
        <authorList>
            <person name="Worden A.Z."/>
            <person name="Lee J.H."/>
            <person name="Mock T."/>
            <person name="Rouze P."/>
            <person name="Simmons M.P."/>
            <person name="Aerts A.L."/>
            <person name="Allen A.E."/>
            <person name="Cuvelier M.L."/>
            <person name="Derelle E."/>
            <person name="Everett M.V."/>
            <person name="Foulon E."/>
            <person name="Grimwood J."/>
            <person name="Gundlach H."/>
            <person name="Henrissat B."/>
            <person name="Napoli C."/>
            <person name="McDonald S.M."/>
            <person name="Parker M.S."/>
            <person name="Rombauts S."/>
            <person name="Salamov A."/>
            <person name="Von Dassow P."/>
            <person name="Badger J.H."/>
            <person name="Coutinho P.M."/>
            <person name="Demir E."/>
            <person name="Dubchak I."/>
            <person name="Gentemann C."/>
            <person name="Eikrem W."/>
            <person name="Gready J.E."/>
            <person name="John U."/>
            <person name="Lanier W."/>
            <person name="Lindquist E.A."/>
            <person name="Lucas S."/>
            <person name="Mayer K.F."/>
            <person name="Moreau H."/>
            <person name="Not F."/>
            <person name="Otillar R."/>
            <person name="Panaud O."/>
            <person name="Pangilinan J."/>
            <person name="Paulsen I."/>
            <person name="Piegu B."/>
            <person name="Poliakov A."/>
            <person name="Robbens S."/>
            <person name="Schmutz J."/>
            <person name="Toulza E."/>
            <person name="Wyss T."/>
            <person name="Zelensky A."/>
            <person name="Zhou K."/>
            <person name="Armbrust E.V."/>
            <person name="Bhattacharya D."/>
            <person name="Goodenough U.W."/>
            <person name="Van de Peer Y."/>
            <person name="Grigoriev I.V."/>
        </authorList>
    </citation>
    <scope>NUCLEOTIDE SEQUENCE [LARGE SCALE GENOMIC DNA]</scope>
    <source>
        <strain evidence="2 3">CCMP1545</strain>
    </source>
</reference>
<evidence type="ECO:0000313" key="3">
    <source>
        <dbReference type="Proteomes" id="UP000001876"/>
    </source>
</evidence>
<dbReference type="GeneID" id="9686866"/>
<evidence type="ECO:0000256" key="1">
    <source>
        <dbReference type="SAM" id="MobiDB-lite"/>
    </source>
</evidence>
<dbReference type="RefSeq" id="XP_003061426.1">
    <property type="nucleotide sequence ID" value="XM_003061380.1"/>
</dbReference>
<name>C1N0P7_MICPC</name>
<dbReference type="AlphaFoldDB" id="C1N0P7"/>
<sequence length="106" mass="10795">MPRHIAHFHSVVELDASAGNGVVGDARGVAPVVVACASPDSLAPNQYRRGVAAAFASCHVVNGMRRVFGVVRAAAVGSARRPSGVCGGGGGDDDARGRIRKPTEAY</sequence>
<evidence type="ECO:0000313" key="2">
    <source>
        <dbReference type="EMBL" id="EEH54056.1"/>
    </source>
</evidence>
<feature type="compositionally biased region" description="Basic and acidic residues" evidence="1">
    <location>
        <begin position="93"/>
        <end position="106"/>
    </location>
</feature>
<feature type="region of interest" description="Disordered" evidence="1">
    <location>
        <begin position="79"/>
        <end position="106"/>
    </location>
</feature>
<protein>
    <submittedName>
        <fullName evidence="2">Predicted protein</fullName>
    </submittedName>
</protein>
<gene>
    <name evidence="2" type="ORF">MICPUCDRAFT_51101</name>
</gene>
<dbReference type="KEGG" id="mpp:MICPUCDRAFT_51101"/>